<feature type="transmembrane region" description="Helical" evidence="2">
    <location>
        <begin position="149"/>
        <end position="169"/>
    </location>
</feature>
<feature type="compositionally biased region" description="Low complexity" evidence="1">
    <location>
        <begin position="1705"/>
        <end position="1731"/>
    </location>
</feature>
<feature type="compositionally biased region" description="Polar residues" evidence="1">
    <location>
        <begin position="1783"/>
        <end position="1801"/>
    </location>
</feature>
<keyword evidence="2" id="KW-0472">Membrane</keyword>
<evidence type="ECO:0000256" key="1">
    <source>
        <dbReference type="SAM" id="MobiDB-lite"/>
    </source>
</evidence>
<feature type="compositionally biased region" description="Polar residues" evidence="1">
    <location>
        <begin position="1618"/>
        <end position="1629"/>
    </location>
</feature>
<feature type="region of interest" description="Disordered" evidence="1">
    <location>
        <begin position="790"/>
        <end position="809"/>
    </location>
</feature>
<feature type="compositionally biased region" description="Low complexity" evidence="1">
    <location>
        <begin position="1072"/>
        <end position="1081"/>
    </location>
</feature>
<dbReference type="Proteomes" id="UP000315724">
    <property type="component" value="Chromosome"/>
</dbReference>
<feature type="compositionally biased region" description="Basic and acidic residues" evidence="1">
    <location>
        <begin position="1451"/>
        <end position="1490"/>
    </location>
</feature>
<feature type="compositionally biased region" description="Polar residues" evidence="1">
    <location>
        <begin position="1558"/>
        <end position="1570"/>
    </location>
</feature>
<feature type="transmembrane region" description="Helical" evidence="2">
    <location>
        <begin position="21"/>
        <end position="46"/>
    </location>
</feature>
<feature type="compositionally biased region" description="Polar residues" evidence="1">
    <location>
        <begin position="1848"/>
        <end position="1862"/>
    </location>
</feature>
<accession>A0A517QQF3</accession>
<feature type="region of interest" description="Disordered" evidence="1">
    <location>
        <begin position="1070"/>
        <end position="1090"/>
    </location>
</feature>
<feature type="transmembrane region" description="Helical" evidence="2">
    <location>
        <begin position="58"/>
        <end position="77"/>
    </location>
</feature>
<feature type="compositionally biased region" description="Polar residues" evidence="1">
    <location>
        <begin position="1441"/>
        <end position="1450"/>
    </location>
</feature>
<evidence type="ECO:0000313" key="4">
    <source>
        <dbReference type="Proteomes" id="UP000315724"/>
    </source>
</evidence>
<feature type="compositionally biased region" description="Basic and acidic residues" evidence="1">
    <location>
        <begin position="1389"/>
        <end position="1440"/>
    </location>
</feature>
<keyword evidence="2" id="KW-1133">Transmembrane helix</keyword>
<feature type="compositionally biased region" description="Low complexity" evidence="1">
    <location>
        <begin position="1660"/>
        <end position="1674"/>
    </location>
</feature>
<feature type="region of interest" description="Disordered" evidence="1">
    <location>
        <begin position="1556"/>
        <end position="1585"/>
    </location>
</feature>
<dbReference type="EMBL" id="CP036267">
    <property type="protein sequence ID" value="QDT33823.1"/>
    <property type="molecule type" value="Genomic_DNA"/>
</dbReference>
<protein>
    <submittedName>
        <fullName evidence="3">Uncharacterized protein</fullName>
    </submittedName>
</protein>
<evidence type="ECO:0000256" key="2">
    <source>
        <dbReference type="SAM" id="Phobius"/>
    </source>
</evidence>
<dbReference type="KEGG" id="tpol:Mal48_30790"/>
<dbReference type="RefSeq" id="WP_145200754.1">
    <property type="nucleotide sequence ID" value="NZ_CP036267.1"/>
</dbReference>
<feature type="region of interest" description="Disordered" evidence="1">
    <location>
        <begin position="1618"/>
        <end position="1676"/>
    </location>
</feature>
<evidence type="ECO:0000313" key="3">
    <source>
        <dbReference type="EMBL" id="QDT33823.1"/>
    </source>
</evidence>
<feature type="compositionally biased region" description="Polar residues" evidence="1">
    <location>
        <begin position="1733"/>
        <end position="1747"/>
    </location>
</feature>
<sequence precursor="true">MSVGLDPIVSRKLDQFRRRRFWLILSRGLSVGIVSFLACVSVVAFIDWYWLLSDSTRWGLGISVYAVSFLAVWMTSLRRIMHIPAREEIATQMEQTDPELRENLLSAVELATDDPAGLHDSPMFRGLLQGNVARQMGQIRVPQMLPVKLVAKWLFAALVLVAVAATLLLNGDMRFRQLVTRAALPGANIARVSRIHVHVLEPTPHSLLLAEDETIAIVVEITGGNVDEVTLETVTPSQGAVRQPMRGTSDEQFAANLHVTDESVEYRIFAGDAVTQRYRIESRPRPRVNVFHKTFQYPEYSRLPPETSHEAHGDLQALEGTQVELIVEVDQPVSKAELRLDLSESDEVKVIPLSPVEPEESSTRGENLQWSATVSVDETAIYKVNLVSKETGFDNVFSPKYEIRPIPDLIPKVGFVEQQETTLLLPPNDILALKGIAADDLPLVGLEQQISVNGRDWESIPLAIQTEREASTHLVTSEWQWDLLQLQLKAGDQILTKLVATDLKGNLGESIPLRIIVAGQDFDPKRHELMEAKVELYDSLADFAALVAEQKTSALEAIERLRQPEQEEQQALLDRTLLLDLSAKHRDAAGEVLEDILTVEKMMPTGADAYDLELSGRLLSRIYRESTNSPAYLLRAIESTVDAKLLKRDYDELKRIYERIADDAKVVASHYQNMASHNLLVAIAMDMEALLHQQKIVVQGATQSWERLTRQETIVLNQLEQLERLIRKHRGRISSSLDSRLLSQLNWSEGQRLKLEDALESEEKLEQLKKTSQDLLNQLASRQRIDQLDGGLPSRLSSARRDLDSRSGQLDSPIEQLASALRQQAQLLQKSQDSSDSNKSNEFLRESQRYDAEIELKLRHSLDQLRDCRDLTQSRIDADSQYAADSSLTHRAVTSLFNISQQSQLTDSEVPAHLAEIFPAYRILEAGHQLVLVQKSATQLHHRERWETDRSLAYFDHPRQLDVLIGQFDIASRRLREAKVPTEITTRFDQMRWSPSVRDAARKIKERRWNRDKIVGASHELEEIQREVDFLVVELEPIMAQARAVIANYTPTIPQMAEQSAQQLRELEEKTTQAAEAAEGNEASERSPQLAEIQQLQESINLQLDDLTQALIEDANSQDLLDEQQRERARDADDSIAMIQEPARKMNRALEQAQAAKTGEKQASDLARATEEQEKTAQALDLVAKHFGKLEEGLDIADSREQLRQAERDMGIARQMDQQYQDAQQLGEMAQQSPEALLAELEKELQQNPVMQQALSEITEKTLNEAQSALEFAARDDENIQKANERSDSQFQAKKKELAAGLRQVGSEASQLSRQLLAQANQSAAQGKSAEAQEKLAETQQKLNEIATLTKSAREDQLLEDLQQTAQEAKSSLQEATESLKQAKQQTAAKKDEKIHADEKSREAQKKDSEQRRQRFHDQQKRTAQDLAKRADDAKRRTDQAVKNAQNQVKNAEKKVQQAEKSLAKKPDDSGLKNKVKQEQARKLAEQKKLDAAKQVQKQAAEFAQELRKASDEINRKKLPPLNAQNPATQLADLYAEEALEVAEKLNRKSDELAKASEFQNELTPTQRELASSEQQQQELTKDINKVAEDVSRAARHERRLKNLNVVEPLQSLAESIQQVASKESTDAQQRLGEAQSEAESREAAEATQATNPTEANKEQGQNGAALQAQQAVAETEKSLLAQAEQLSKALEPNLAANENTQASAEEQQGGQSDQQSATSPSSGASQSEPTQLEPTQSKPTSQQQAEAQRLAQTLDELDRQLASTSSKESPDGANPQAKQPLDSISQAARTQQAQLAKTRTQSQQQSQLASSDSTIDSADVPSETGPMTDFSVQAVHRTEDKNWGMLRNQSADDLTKGQSEVVSEEYRKSVEAYFRVLAERARKKK</sequence>
<keyword evidence="4" id="KW-1185">Reference proteome</keyword>
<proteinExistence type="predicted"/>
<name>A0A517QQF3_9PLAN</name>
<keyword evidence="2" id="KW-0812">Transmembrane</keyword>
<feature type="region of interest" description="Disordered" evidence="1">
    <location>
        <begin position="1360"/>
        <end position="1490"/>
    </location>
</feature>
<dbReference type="OrthoDB" id="219309at2"/>
<feature type="compositionally biased region" description="Polar residues" evidence="1">
    <location>
        <begin position="1362"/>
        <end position="1380"/>
    </location>
</feature>
<organism evidence="3 4">
    <name type="scientific">Thalassoglobus polymorphus</name>
    <dbReference type="NCBI Taxonomy" id="2527994"/>
    <lineage>
        <taxon>Bacteria</taxon>
        <taxon>Pseudomonadati</taxon>
        <taxon>Planctomycetota</taxon>
        <taxon>Planctomycetia</taxon>
        <taxon>Planctomycetales</taxon>
        <taxon>Planctomycetaceae</taxon>
        <taxon>Thalassoglobus</taxon>
    </lineage>
</organism>
<gene>
    <name evidence="3" type="ORF">Mal48_30790</name>
</gene>
<reference evidence="3 4" key="1">
    <citation type="submission" date="2019-02" db="EMBL/GenBank/DDBJ databases">
        <title>Deep-cultivation of Planctomycetes and their phenomic and genomic characterization uncovers novel biology.</title>
        <authorList>
            <person name="Wiegand S."/>
            <person name="Jogler M."/>
            <person name="Boedeker C."/>
            <person name="Pinto D."/>
            <person name="Vollmers J."/>
            <person name="Rivas-Marin E."/>
            <person name="Kohn T."/>
            <person name="Peeters S.H."/>
            <person name="Heuer A."/>
            <person name="Rast P."/>
            <person name="Oberbeckmann S."/>
            <person name="Bunk B."/>
            <person name="Jeske O."/>
            <person name="Meyerdierks A."/>
            <person name="Storesund J.E."/>
            <person name="Kallscheuer N."/>
            <person name="Luecker S."/>
            <person name="Lage O.M."/>
            <person name="Pohl T."/>
            <person name="Merkel B.J."/>
            <person name="Hornburger P."/>
            <person name="Mueller R.-W."/>
            <person name="Bruemmer F."/>
            <person name="Labrenz M."/>
            <person name="Spormann A.M."/>
            <person name="Op den Camp H."/>
            <person name="Overmann J."/>
            <person name="Amann R."/>
            <person name="Jetten M.S.M."/>
            <person name="Mascher T."/>
            <person name="Medema M.H."/>
            <person name="Devos D.P."/>
            <person name="Kaster A.-K."/>
            <person name="Ovreas L."/>
            <person name="Rohde M."/>
            <person name="Galperin M.Y."/>
            <person name="Jogler C."/>
        </authorList>
    </citation>
    <scope>NUCLEOTIDE SEQUENCE [LARGE SCALE GENOMIC DNA]</scope>
    <source>
        <strain evidence="3 4">Mal48</strain>
    </source>
</reference>
<feature type="compositionally biased region" description="Low complexity" evidence="1">
    <location>
        <begin position="1802"/>
        <end position="1814"/>
    </location>
</feature>
<feature type="region of interest" description="Disordered" evidence="1">
    <location>
        <begin position="1691"/>
        <end position="1863"/>
    </location>
</feature>